<name>A0A6J5QTX3_9CAUD</name>
<dbReference type="EMBL" id="LR797053">
    <property type="protein sequence ID" value="CAB4184295.1"/>
    <property type="molecule type" value="Genomic_DNA"/>
</dbReference>
<organism evidence="1">
    <name type="scientific">uncultured Caudovirales phage</name>
    <dbReference type="NCBI Taxonomy" id="2100421"/>
    <lineage>
        <taxon>Viruses</taxon>
        <taxon>Duplodnaviria</taxon>
        <taxon>Heunggongvirae</taxon>
        <taxon>Uroviricota</taxon>
        <taxon>Caudoviricetes</taxon>
        <taxon>Peduoviridae</taxon>
        <taxon>Maltschvirus</taxon>
        <taxon>Maltschvirus maltsch</taxon>
    </lineage>
</organism>
<reference evidence="1" key="1">
    <citation type="submission" date="2020-05" db="EMBL/GenBank/DDBJ databases">
        <authorList>
            <person name="Chiriac C."/>
            <person name="Salcher M."/>
            <person name="Ghai R."/>
            <person name="Kavagutti S V."/>
        </authorList>
    </citation>
    <scope>NUCLEOTIDE SEQUENCE</scope>
</reference>
<evidence type="ECO:0000313" key="2">
    <source>
        <dbReference type="EMBL" id="CAB4214033.1"/>
    </source>
</evidence>
<gene>
    <name evidence="1" type="ORF">UFOVP1102_53</name>
    <name evidence="2" type="ORF">UFOVP1463_20</name>
</gene>
<accession>A0A6J5QTX3</accession>
<evidence type="ECO:0000313" key="1">
    <source>
        <dbReference type="EMBL" id="CAB4184295.1"/>
    </source>
</evidence>
<sequence length="90" mass="10248">MKEIAFILMVGALVMAYSATLCNVGEFQVLALSTHNPSERKLVTIVWLKDHIKDCSNYQIVAIYNNLAAWLGTADNMEIRGIIYEHYKRD</sequence>
<proteinExistence type="predicted"/>
<protein>
    <submittedName>
        <fullName evidence="1">Uncharacterized protein</fullName>
    </submittedName>
</protein>
<dbReference type="EMBL" id="LR797413">
    <property type="protein sequence ID" value="CAB4214033.1"/>
    <property type="molecule type" value="Genomic_DNA"/>
</dbReference>